<dbReference type="PANTHER" id="PTHR42917:SF2">
    <property type="entry name" value="2,4-DIENOYL-COA REDUCTASE [(2E)-ENOYL-COA-PRODUCING]"/>
    <property type="match status" value="1"/>
</dbReference>
<dbReference type="Gene3D" id="3.40.50.720">
    <property type="entry name" value="NAD(P)-binding Rossmann-like Domain"/>
    <property type="match status" value="1"/>
</dbReference>
<keyword evidence="6" id="KW-1185">Reference proteome</keyword>
<dbReference type="PANTHER" id="PTHR42917">
    <property type="entry name" value="2,4-DIENOYL-COA REDUCTASE"/>
    <property type="match status" value="1"/>
</dbReference>
<dbReference type="InterPro" id="IPR051793">
    <property type="entry name" value="NADH:flavin_oxidoreductase"/>
</dbReference>
<comment type="cofactor">
    <cofactor evidence="1">
        <name>FMN</name>
        <dbReference type="ChEBI" id="CHEBI:58210"/>
    </cofactor>
</comment>
<proteinExistence type="predicted"/>
<dbReference type="InterPro" id="IPR036188">
    <property type="entry name" value="FAD/NAD-bd_sf"/>
</dbReference>
<dbReference type="SUPFAM" id="SSF51905">
    <property type="entry name" value="FAD/NAD(P)-binding domain"/>
    <property type="match status" value="1"/>
</dbReference>
<evidence type="ECO:0000256" key="2">
    <source>
        <dbReference type="ARBA" id="ARBA00022630"/>
    </source>
</evidence>
<evidence type="ECO:0000256" key="3">
    <source>
        <dbReference type="ARBA" id="ARBA00022643"/>
    </source>
</evidence>
<evidence type="ECO:0000313" key="5">
    <source>
        <dbReference type="EMBL" id="UNM12256.1"/>
    </source>
</evidence>
<keyword evidence="3" id="KW-0288">FMN</keyword>
<sequence length="257" mass="27345">MAAATAAARAGFRVVLAERSRHLGGQLALAGRAAAHRELFQRWLAWAQAELLEGAVEVKVNTLITKEDCAAWRRVIVATGARPAGAPLKLPGRLAVLGAWTAIMRPTPLTGSIVILDQDGGWSAMDAAEVLATHGHAVSLLTETSAPGFLLRRSEQGAYLRRLDALAVRILPHTRLIVDGDGRPNVFLRDLVSGRSSPLADHVGAIVVAAGRTSDSRLFLELDSLPGVQRVGDAVEPRCLEDAITEGTRAVRSGHFL</sequence>
<name>A0ABY3WI35_9ACTN</name>
<keyword evidence="4" id="KW-0560">Oxidoreductase</keyword>
<accession>A0ABY3WI35</accession>
<keyword evidence="2" id="KW-0285">Flavoprotein</keyword>
<evidence type="ECO:0000256" key="1">
    <source>
        <dbReference type="ARBA" id="ARBA00001917"/>
    </source>
</evidence>
<dbReference type="Proteomes" id="UP000828924">
    <property type="component" value="Chromosome"/>
</dbReference>
<gene>
    <name evidence="5" type="ORF">J4032_12580</name>
</gene>
<organism evidence="5 6">
    <name type="scientific">Streptomyces formicae</name>
    <dbReference type="NCBI Taxonomy" id="1616117"/>
    <lineage>
        <taxon>Bacteria</taxon>
        <taxon>Bacillati</taxon>
        <taxon>Actinomycetota</taxon>
        <taxon>Actinomycetes</taxon>
        <taxon>Kitasatosporales</taxon>
        <taxon>Streptomycetaceae</taxon>
        <taxon>Streptomyces</taxon>
    </lineage>
</organism>
<evidence type="ECO:0000313" key="6">
    <source>
        <dbReference type="Proteomes" id="UP000828924"/>
    </source>
</evidence>
<dbReference type="EMBL" id="CP071872">
    <property type="protein sequence ID" value="UNM12256.1"/>
    <property type="molecule type" value="Genomic_DNA"/>
</dbReference>
<dbReference type="Gene3D" id="3.50.50.60">
    <property type="entry name" value="FAD/NAD(P)-binding domain"/>
    <property type="match status" value="1"/>
</dbReference>
<protein>
    <submittedName>
        <fullName evidence="5">Uncharacterized protein</fullName>
    </submittedName>
</protein>
<evidence type="ECO:0000256" key="4">
    <source>
        <dbReference type="ARBA" id="ARBA00023002"/>
    </source>
</evidence>
<reference evidence="5 6" key="1">
    <citation type="submission" date="2021-03" db="EMBL/GenBank/DDBJ databases">
        <title>Complete genome of Streptomyces formicae strain 1H-GS9 (DSM 100524).</title>
        <authorList>
            <person name="Atanasov K.E."/>
            <person name="Altabella T."/>
            <person name="Ferrer A."/>
        </authorList>
    </citation>
    <scope>NUCLEOTIDE SEQUENCE [LARGE SCALE GENOMIC DNA]</scope>
    <source>
        <strain evidence="5 6">1H-GS9</strain>
    </source>
</reference>